<comment type="similarity">
    <text evidence="1">Belongs to the carbohydrate kinase PfkB family.</text>
</comment>
<dbReference type="PROSITE" id="PS00584">
    <property type="entry name" value="PFKB_KINASES_2"/>
    <property type="match status" value="1"/>
</dbReference>
<evidence type="ECO:0000256" key="4">
    <source>
        <dbReference type="ARBA" id="ARBA00022777"/>
    </source>
</evidence>
<sequence length="314" mass="33165">MFVVCGEALWDLYGSDKGEGLSFDARIGGSPFNVAVGLARLDQEAALFTGLSTDLLGEKLFAALKTEGVETGFLLRSSRRTTLSLVTLGKDGSPSYAFYGDGAADRAVNLSDLPVFSRDIWGVHAGSFSLVTEPIGTSLLSLLGREAGERLVTLDPNVRLNVEPDLSLWRERLDAFVPTTDLIKVSEEDLGLLYPSAPPAETAERWRAAGATLVVVTYGREGAEAFGTFGRVSVRGSAVDVVDTVGAGDSFMAALIAGLAERSTKSREALTMLRRDEVEALLAFATEAAGITCGRRGADPPRRAELGAAACLDG</sequence>
<evidence type="ECO:0000313" key="8">
    <source>
        <dbReference type="Proteomes" id="UP000199347"/>
    </source>
</evidence>
<dbReference type="InterPro" id="IPR011611">
    <property type="entry name" value="PfkB_dom"/>
</dbReference>
<dbReference type="Pfam" id="PF00294">
    <property type="entry name" value="PfkB"/>
    <property type="match status" value="1"/>
</dbReference>
<proteinExistence type="inferred from homology"/>
<dbReference type="RefSeq" id="WP_092810502.1">
    <property type="nucleotide sequence ID" value="NZ_FMVW01000002.1"/>
</dbReference>
<dbReference type="InterPro" id="IPR002173">
    <property type="entry name" value="Carboh/pur_kinase_PfkB_CS"/>
</dbReference>
<dbReference type="SUPFAM" id="SSF53613">
    <property type="entry name" value="Ribokinase-like"/>
    <property type="match status" value="1"/>
</dbReference>
<organism evidence="7 8">
    <name type="scientific">Afifella marina DSM 2698</name>
    <dbReference type="NCBI Taxonomy" id="1120955"/>
    <lineage>
        <taxon>Bacteria</taxon>
        <taxon>Pseudomonadati</taxon>
        <taxon>Pseudomonadota</taxon>
        <taxon>Alphaproteobacteria</taxon>
        <taxon>Hyphomicrobiales</taxon>
        <taxon>Afifellaceae</taxon>
        <taxon>Afifella</taxon>
    </lineage>
</organism>
<evidence type="ECO:0000256" key="2">
    <source>
        <dbReference type="ARBA" id="ARBA00022679"/>
    </source>
</evidence>
<dbReference type="GO" id="GO:0005524">
    <property type="term" value="F:ATP binding"/>
    <property type="evidence" value="ECO:0007669"/>
    <property type="project" value="UniProtKB-KW"/>
</dbReference>
<evidence type="ECO:0000256" key="1">
    <source>
        <dbReference type="ARBA" id="ARBA00010688"/>
    </source>
</evidence>
<keyword evidence="2" id="KW-0808">Transferase</keyword>
<gene>
    <name evidence="7" type="ORF">SAMN03080610_01160</name>
</gene>
<dbReference type="STRING" id="1120955.SAMN03080610_01160"/>
<keyword evidence="4 7" id="KW-0418">Kinase</keyword>
<dbReference type="AlphaFoldDB" id="A0A1G5MX89"/>
<evidence type="ECO:0000259" key="6">
    <source>
        <dbReference type="Pfam" id="PF00294"/>
    </source>
</evidence>
<reference evidence="8" key="1">
    <citation type="submission" date="2016-10" db="EMBL/GenBank/DDBJ databases">
        <authorList>
            <person name="Varghese N."/>
            <person name="Submissions S."/>
        </authorList>
    </citation>
    <scope>NUCLEOTIDE SEQUENCE [LARGE SCALE GENOMIC DNA]</scope>
    <source>
        <strain evidence="8">DSM 2698</strain>
    </source>
</reference>
<keyword evidence="8" id="KW-1185">Reference proteome</keyword>
<dbReference type="EMBL" id="FMVW01000002">
    <property type="protein sequence ID" value="SCZ29726.1"/>
    <property type="molecule type" value="Genomic_DNA"/>
</dbReference>
<evidence type="ECO:0000256" key="3">
    <source>
        <dbReference type="ARBA" id="ARBA00022741"/>
    </source>
</evidence>
<dbReference type="Gene3D" id="3.40.1190.20">
    <property type="match status" value="1"/>
</dbReference>
<feature type="domain" description="Carbohydrate kinase PfkB" evidence="6">
    <location>
        <begin position="3"/>
        <end position="300"/>
    </location>
</feature>
<dbReference type="GO" id="GO:0016301">
    <property type="term" value="F:kinase activity"/>
    <property type="evidence" value="ECO:0007669"/>
    <property type="project" value="UniProtKB-KW"/>
</dbReference>
<dbReference type="CDD" id="cd01167">
    <property type="entry name" value="bac_FRK"/>
    <property type="match status" value="1"/>
</dbReference>
<evidence type="ECO:0000313" key="7">
    <source>
        <dbReference type="EMBL" id="SCZ29726.1"/>
    </source>
</evidence>
<evidence type="ECO:0000256" key="5">
    <source>
        <dbReference type="ARBA" id="ARBA00022840"/>
    </source>
</evidence>
<keyword evidence="3" id="KW-0547">Nucleotide-binding</keyword>
<dbReference type="InterPro" id="IPR029056">
    <property type="entry name" value="Ribokinase-like"/>
</dbReference>
<keyword evidence="5" id="KW-0067">ATP-binding</keyword>
<name>A0A1G5MX89_AFIMA</name>
<dbReference type="InterPro" id="IPR050306">
    <property type="entry name" value="PfkB_Carbo_kinase"/>
</dbReference>
<dbReference type="OrthoDB" id="9795789at2"/>
<accession>A0A1G5MX89</accession>
<protein>
    <submittedName>
        <fullName evidence="7">Fructokinase</fullName>
    </submittedName>
</protein>
<dbReference type="PANTHER" id="PTHR43085:SF1">
    <property type="entry name" value="PSEUDOURIDINE KINASE-RELATED"/>
    <property type="match status" value="1"/>
</dbReference>
<dbReference type="PANTHER" id="PTHR43085">
    <property type="entry name" value="HEXOKINASE FAMILY MEMBER"/>
    <property type="match status" value="1"/>
</dbReference>
<dbReference type="Proteomes" id="UP000199347">
    <property type="component" value="Unassembled WGS sequence"/>
</dbReference>